<keyword evidence="1" id="KW-0812">Transmembrane</keyword>
<dbReference type="RefSeq" id="WP_281253175.1">
    <property type="nucleotide sequence ID" value="NZ_FZNN01000001.1"/>
</dbReference>
<name>A0A238V0G6_9RHOB</name>
<dbReference type="EMBL" id="FZNN01000001">
    <property type="protein sequence ID" value="SNR27935.1"/>
    <property type="molecule type" value="Genomic_DNA"/>
</dbReference>
<evidence type="ECO:0000313" key="3">
    <source>
        <dbReference type="Proteomes" id="UP000198417"/>
    </source>
</evidence>
<evidence type="ECO:0000256" key="1">
    <source>
        <dbReference type="SAM" id="Phobius"/>
    </source>
</evidence>
<keyword evidence="3" id="KW-1185">Reference proteome</keyword>
<feature type="transmembrane region" description="Helical" evidence="1">
    <location>
        <begin position="6"/>
        <end position="25"/>
    </location>
</feature>
<keyword evidence="1" id="KW-0472">Membrane</keyword>
<accession>A0A238V0G6</accession>
<protein>
    <submittedName>
        <fullName evidence="2">Uncharacterized protein</fullName>
    </submittedName>
</protein>
<reference evidence="2 3" key="1">
    <citation type="submission" date="2017-06" db="EMBL/GenBank/DDBJ databases">
        <authorList>
            <person name="Kim H.J."/>
            <person name="Triplett B.A."/>
        </authorList>
    </citation>
    <scope>NUCLEOTIDE SEQUENCE [LARGE SCALE GENOMIC DNA]</scope>
    <source>
        <strain evidence="2 3">DSM 29052</strain>
    </source>
</reference>
<organism evidence="2 3">
    <name type="scientific">Puniceibacterium sediminis</name>
    <dbReference type="NCBI Taxonomy" id="1608407"/>
    <lineage>
        <taxon>Bacteria</taxon>
        <taxon>Pseudomonadati</taxon>
        <taxon>Pseudomonadota</taxon>
        <taxon>Alphaproteobacteria</taxon>
        <taxon>Rhodobacterales</taxon>
        <taxon>Paracoccaceae</taxon>
        <taxon>Puniceibacterium</taxon>
    </lineage>
</organism>
<proteinExistence type="predicted"/>
<evidence type="ECO:0000313" key="2">
    <source>
        <dbReference type="EMBL" id="SNR27935.1"/>
    </source>
</evidence>
<keyword evidence="1" id="KW-1133">Transmembrane helix</keyword>
<sequence length="41" mass="4448">MTTDVFIAGLAALTLIAALIVALTGKRDRREQRDNDRSSMG</sequence>
<dbReference type="AlphaFoldDB" id="A0A238V0G6"/>
<gene>
    <name evidence="2" type="ORF">SAMN06265370_101450</name>
</gene>
<dbReference type="Proteomes" id="UP000198417">
    <property type="component" value="Unassembled WGS sequence"/>
</dbReference>